<reference evidence="2 3" key="1">
    <citation type="submission" date="2018-11" db="EMBL/GenBank/DDBJ databases">
        <title>Genomic Encyclopedia of Type Strains, Phase IV (KMG-IV): sequencing the most valuable type-strain genomes for metagenomic binning, comparative biology and taxonomic classification.</title>
        <authorList>
            <person name="Goeker M."/>
        </authorList>
    </citation>
    <scope>NUCLEOTIDE SEQUENCE [LARGE SCALE GENOMIC DNA]</scope>
    <source>
        <strain evidence="2 3">DSM 5900</strain>
    </source>
</reference>
<dbReference type="OrthoDB" id="5453446at2"/>
<feature type="compositionally biased region" description="Basic and acidic residues" evidence="1">
    <location>
        <begin position="231"/>
        <end position="256"/>
    </location>
</feature>
<dbReference type="EMBL" id="RJKX01000015">
    <property type="protein sequence ID" value="ROP84249.1"/>
    <property type="molecule type" value="Genomic_DNA"/>
</dbReference>
<evidence type="ECO:0000313" key="3">
    <source>
        <dbReference type="Proteomes" id="UP000278222"/>
    </source>
</evidence>
<proteinExistence type="predicted"/>
<evidence type="ECO:0000256" key="1">
    <source>
        <dbReference type="SAM" id="MobiDB-lite"/>
    </source>
</evidence>
<comment type="caution">
    <text evidence="2">The sequence shown here is derived from an EMBL/GenBank/DDBJ whole genome shotgun (WGS) entry which is preliminary data.</text>
</comment>
<keyword evidence="3" id="KW-1185">Reference proteome</keyword>
<feature type="region of interest" description="Disordered" evidence="1">
    <location>
        <begin position="222"/>
        <end position="256"/>
    </location>
</feature>
<gene>
    <name evidence="2" type="ORF">EDC65_3598</name>
</gene>
<name>A0A3N1KZN4_9PROT</name>
<dbReference type="AlphaFoldDB" id="A0A3N1KZN4"/>
<dbReference type="RefSeq" id="WP_123692025.1">
    <property type="nucleotide sequence ID" value="NZ_AP019700.1"/>
</dbReference>
<sequence>MNDFTGLARAAVAVPAIDPAALDAHIRMIHQLAAASGVDGVLVLFGVGENPATGRREGPRVAHFHIGDADGMIEAAKGYSCTPHLNAYAPWAIFRKGMPSGSKGSERDVVAVLALVADQDNDKGQGGTLPLAAPYIVESSPGNFQAVYPLSRALPPAEAKPLSQALAECVGCDHRTKDVGGVWRIPGLLNWPNATKVGRGRSIDPQSVTVAREWGGELIDPGALPVLASRPKREDRTPRREDNTRREQEQSPHADRVVEELLARCGAGLRKLISSGAEPGEDRSAVAFSVICGLLTRGFAPPDIRRLIEAHPSGIGGRYAAGKDLDADIRRGQEKTQTNDAAETPDAWHSPDLSLLGTGRRLAPDFPLDLLGPYWAPWIERRAGGASAPVDYVATSLLACVGAMIANVRWPVAGASWSEPPLLWCGIVGSPSSSKSPAMDAAFDLVRHAEDRMAAGFDQDQRQHETTKQIAKAKRDAWEADIKIALRAGERPPNMPEDAVAPDDPVRPRVRVADFTIEKLGALTAALPRGLLVVRDELAGWLGAFDKYGGGGYDRAFAIEMYGGRSYIVDRVKNPEPLRIRHLSVGVLGGVQPDKLSTIIEGPDDGLASRLLWAWPDSLPEFSLSRIEADDTDARAAFARLADLGMGSDEHGNPEPKRLRLSTEAENLLEDFARDMSKRAHEASGMMSGALGKARGHALRLATVVEHLWWCGVRGASEPTAISAEAVTAAAGLVDGYFIPMAERVFGDASIPVAERAAMTLIRFLKRNGLATFNARDARREVGGPLRDAAAMDAACDALVEAGLIRGRFSRAGSVKGRAAKNYDVNPAIFVAGR</sequence>
<dbReference type="InterPro" id="IPR025048">
    <property type="entry name" value="DUF3987"/>
</dbReference>
<organism evidence="2 3">
    <name type="scientific">Stella humosa</name>
    <dbReference type="NCBI Taxonomy" id="94"/>
    <lineage>
        <taxon>Bacteria</taxon>
        <taxon>Pseudomonadati</taxon>
        <taxon>Pseudomonadota</taxon>
        <taxon>Alphaproteobacteria</taxon>
        <taxon>Rhodospirillales</taxon>
        <taxon>Stellaceae</taxon>
        <taxon>Stella</taxon>
    </lineage>
</organism>
<dbReference type="Gene3D" id="3.30.70.1790">
    <property type="entry name" value="RepB DNA-primase, N-terminal domain"/>
    <property type="match status" value="1"/>
</dbReference>
<evidence type="ECO:0000313" key="2">
    <source>
        <dbReference type="EMBL" id="ROP84249.1"/>
    </source>
</evidence>
<protein>
    <submittedName>
        <fullName evidence="2">DNA primase RepB-like protein</fullName>
    </submittedName>
</protein>
<accession>A0A3N1KZN4</accession>
<dbReference type="Proteomes" id="UP000278222">
    <property type="component" value="Unassembled WGS sequence"/>
</dbReference>
<dbReference type="Pfam" id="PF13148">
    <property type="entry name" value="DUF3987"/>
    <property type="match status" value="1"/>
</dbReference>